<evidence type="ECO:0000259" key="11">
    <source>
        <dbReference type="Pfam" id="PF00768"/>
    </source>
</evidence>
<feature type="domain" description="Peptidase S11 D-alanyl-D-alanine carboxypeptidase A N-terminal" evidence="11">
    <location>
        <begin position="111"/>
        <end position="343"/>
    </location>
</feature>
<keyword evidence="12" id="KW-0121">Carboxypeptidase</keyword>
<feature type="chain" id="PRO_5047113582" evidence="10">
    <location>
        <begin position="32"/>
        <end position="445"/>
    </location>
</feature>
<evidence type="ECO:0000256" key="3">
    <source>
        <dbReference type="ARBA" id="ARBA00022801"/>
    </source>
</evidence>
<evidence type="ECO:0000256" key="8">
    <source>
        <dbReference type="SAM" id="MobiDB-lite"/>
    </source>
</evidence>
<keyword evidence="2 10" id="KW-0732">Signal</keyword>
<comment type="similarity">
    <text evidence="1 7">Belongs to the peptidase S11 family.</text>
</comment>
<evidence type="ECO:0000256" key="5">
    <source>
        <dbReference type="ARBA" id="ARBA00022984"/>
    </source>
</evidence>
<keyword evidence="6" id="KW-0961">Cell wall biogenesis/degradation</keyword>
<name>A0ABX8S8Q0_9ACTN</name>
<dbReference type="InterPro" id="IPR018044">
    <property type="entry name" value="Peptidase_S11"/>
</dbReference>
<feature type="region of interest" description="Disordered" evidence="8">
    <location>
        <begin position="27"/>
        <end position="86"/>
    </location>
</feature>
<dbReference type="PANTHER" id="PTHR21581">
    <property type="entry name" value="D-ALANYL-D-ALANINE CARBOXYPEPTIDASE"/>
    <property type="match status" value="1"/>
</dbReference>
<keyword evidence="9" id="KW-0812">Transmembrane</keyword>
<dbReference type="Pfam" id="PF00768">
    <property type="entry name" value="Peptidase_S11"/>
    <property type="match status" value="1"/>
</dbReference>
<evidence type="ECO:0000256" key="7">
    <source>
        <dbReference type="RuleBase" id="RU004016"/>
    </source>
</evidence>
<feature type="compositionally biased region" description="Pro residues" evidence="8">
    <location>
        <begin position="76"/>
        <end position="86"/>
    </location>
</feature>
<dbReference type="Gene3D" id="3.40.710.10">
    <property type="entry name" value="DD-peptidase/beta-lactamase superfamily"/>
    <property type="match status" value="1"/>
</dbReference>
<evidence type="ECO:0000313" key="13">
    <source>
        <dbReference type="Proteomes" id="UP000887023"/>
    </source>
</evidence>
<evidence type="ECO:0000256" key="6">
    <source>
        <dbReference type="ARBA" id="ARBA00023316"/>
    </source>
</evidence>
<keyword evidence="5" id="KW-0573">Peptidoglycan synthesis</keyword>
<keyword evidence="4" id="KW-0133">Cell shape</keyword>
<keyword evidence="9" id="KW-1133">Transmembrane helix</keyword>
<keyword evidence="3" id="KW-0378">Hydrolase</keyword>
<reference evidence="12" key="1">
    <citation type="submission" date="2021-07" db="EMBL/GenBank/DDBJ databases">
        <title>Candidatus Kaistella beijingensis sp. nov. isolated from a municipal wastewater treatment plant is involved in sludge foaming.</title>
        <authorList>
            <person name="Song Y."/>
            <person name="Liu S.-J."/>
        </authorList>
    </citation>
    <scope>NUCLEOTIDE SEQUENCE</scope>
    <source>
        <strain evidence="12">DSM 43998</strain>
    </source>
</reference>
<feature type="transmembrane region" description="Helical" evidence="9">
    <location>
        <begin position="420"/>
        <end position="440"/>
    </location>
</feature>
<feature type="compositionally biased region" description="Low complexity" evidence="8">
    <location>
        <begin position="39"/>
        <end position="52"/>
    </location>
</feature>
<dbReference type="PRINTS" id="PR00725">
    <property type="entry name" value="DADACBPTASE1"/>
</dbReference>
<dbReference type="PANTHER" id="PTHR21581:SF33">
    <property type="entry name" value="D-ALANYL-D-ALANINE CARBOXYPEPTIDASE DACB"/>
    <property type="match status" value="1"/>
</dbReference>
<evidence type="ECO:0000256" key="9">
    <source>
        <dbReference type="SAM" id="Phobius"/>
    </source>
</evidence>
<dbReference type="EMBL" id="CP079105">
    <property type="protein sequence ID" value="QXQ13367.1"/>
    <property type="molecule type" value="Genomic_DNA"/>
</dbReference>
<evidence type="ECO:0000256" key="4">
    <source>
        <dbReference type="ARBA" id="ARBA00022960"/>
    </source>
</evidence>
<protein>
    <submittedName>
        <fullName evidence="12">D-alanyl-D-alanine carboxypeptidase</fullName>
    </submittedName>
</protein>
<dbReference type="SUPFAM" id="SSF56601">
    <property type="entry name" value="beta-lactamase/transpeptidase-like"/>
    <property type="match status" value="1"/>
</dbReference>
<keyword evidence="12" id="KW-0645">Protease</keyword>
<evidence type="ECO:0000256" key="10">
    <source>
        <dbReference type="SAM" id="SignalP"/>
    </source>
</evidence>
<organism evidence="12 13">
    <name type="scientific">Skermania pinensis</name>
    <dbReference type="NCBI Taxonomy" id="39122"/>
    <lineage>
        <taxon>Bacteria</taxon>
        <taxon>Bacillati</taxon>
        <taxon>Actinomycetota</taxon>
        <taxon>Actinomycetes</taxon>
        <taxon>Mycobacteriales</taxon>
        <taxon>Gordoniaceae</taxon>
        <taxon>Skermania</taxon>
    </lineage>
</organism>
<dbReference type="InterPro" id="IPR001967">
    <property type="entry name" value="Peptidase_S11_N"/>
</dbReference>
<dbReference type="RefSeq" id="WP_157079877.1">
    <property type="nucleotide sequence ID" value="NZ_CBCRUZ010000016.1"/>
</dbReference>
<accession>A0ABX8S8Q0</accession>
<keyword evidence="13" id="KW-1185">Reference proteome</keyword>
<evidence type="ECO:0000256" key="2">
    <source>
        <dbReference type="ARBA" id="ARBA00022729"/>
    </source>
</evidence>
<proteinExistence type="inferred from homology"/>
<feature type="signal peptide" evidence="10">
    <location>
        <begin position="1"/>
        <end position="31"/>
    </location>
</feature>
<dbReference type="GO" id="GO:0004180">
    <property type="term" value="F:carboxypeptidase activity"/>
    <property type="evidence" value="ECO:0007669"/>
    <property type="project" value="UniProtKB-KW"/>
</dbReference>
<evidence type="ECO:0000256" key="1">
    <source>
        <dbReference type="ARBA" id="ARBA00007164"/>
    </source>
</evidence>
<keyword evidence="9" id="KW-0472">Membrane</keyword>
<gene>
    <name evidence="12" type="ORF">KV203_16105</name>
</gene>
<dbReference type="Proteomes" id="UP000887023">
    <property type="component" value="Chromosome"/>
</dbReference>
<dbReference type="InterPro" id="IPR012338">
    <property type="entry name" value="Beta-lactam/transpept-like"/>
</dbReference>
<evidence type="ECO:0000313" key="12">
    <source>
        <dbReference type="EMBL" id="QXQ13367.1"/>
    </source>
</evidence>
<sequence>MITLGSPHRTAAVAAALVSVLLTGAAGTAGAQPDPPVPITTSATPTSTPFRTPDTDSCPNRTQPPRAIDASEIPTPGQPKPQPLPVPDQPVGGTMLGRCGTIVPAGAPALPKDISATSWVVADLDTGNVLAAKDPHGRYRPASTIKTLLAIVALRELDLSRVVTGTAEDAAVDGTRVGIGPGGQYSNDQLMHALLMASGNDAANVIARELGGVDATLRKMNAQARTLGALDTRAATPAGLDGPGMSSSAYDLALIFRTAMQLPRFEQIIHTEQIDFPGFPKDPRIPEDIDHPGFAIGNDNQLLYNYDGAIGGKTGYTDDARHTFLAGAERGGRRLVVALMQADVLPIRPWEQGARLLDYGFALPRDASVGTLAATAEPAAPESRAAQPQPIAEPGTIAPTAIAAPAGTASPTLPHWPLRIGLILGGLLAIVLLLLTASMLHDRRR</sequence>